<evidence type="ECO:0000256" key="1">
    <source>
        <dbReference type="SAM" id="MobiDB-lite"/>
    </source>
</evidence>
<dbReference type="Gene3D" id="1.10.287.110">
    <property type="entry name" value="DnaJ domain"/>
    <property type="match status" value="1"/>
</dbReference>
<keyword evidence="4" id="KW-1185">Reference proteome</keyword>
<reference evidence="3" key="1">
    <citation type="journal article" date="2023" name="Genome Biol. Evol.">
        <title>First Whole Genome Sequence and Flow Cytometry Genome Size Data for the Lichen-Forming Fungus Ramalina farinacea (Ascomycota).</title>
        <authorList>
            <person name="Llewellyn T."/>
            <person name="Mian S."/>
            <person name="Hill R."/>
            <person name="Leitch I.J."/>
            <person name="Gaya E."/>
        </authorList>
    </citation>
    <scope>NUCLEOTIDE SEQUENCE</scope>
    <source>
        <strain evidence="3">LIQ254RAFAR</strain>
    </source>
</reference>
<dbReference type="AlphaFoldDB" id="A0AA43QQP0"/>
<dbReference type="EMBL" id="JAPUFD010000008">
    <property type="protein sequence ID" value="MDI1489098.1"/>
    <property type="molecule type" value="Genomic_DNA"/>
</dbReference>
<organism evidence="3 4">
    <name type="scientific">Ramalina farinacea</name>
    <dbReference type="NCBI Taxonomy" id="258253"/>
    <lineage>
        <taxon>Eukaryota</taxon>
        <taxon>Fungi</taxon>
        <taxon>Dikarya</taxon>
        <taxon>Ascomycota</taxon>
        <taxon>Pezizomycotina</taxon>
        <taxon>Lecanoromycetes</taxon>
        <taxon>OSLEUM clade</taxon>
        <taxon>Lecanoromycetidae</taxon>
        <taxon>Lecanorales</taxon>
        <taxon>Lecanorineae</taxon>
        <taxon>Ramalinaceae</taxon>
        <taxon>Ramalina</taxon>
    </lineage>
</organism>
<feature type="domain" description="J" evidence="2">
    <location>
        <begin position="82"/>
        <end position="155"/>
    </location>
</feature>
<proteinExistence type="predicted"/>
<dbReference type="SMART" id="SM00271">
    <property type="entry name" value="DnaJ"/>
    <property type="match status" value="1"/>
</dbReference>
<evidence type="ECO:0000259" key="2">
    <source>
        <dbReference type="PROSITE" id="PS50076"/>
    </source>
</evidence>
<gene>
    <name evidence="3" type="ORF">OHK93_008376</name>
</gene>
<dbReference type="PROSITE" id="PS50076">
    <property type="entry name" value="DNAJ_2"/>
    <property type="match status" value="1"/>
</dbReference>
<dbReference type="InterPro" id="IPR036869">
    <property type="entry name" value="J_dom_sf"/>
</dbReference>
<evidence type="ECO:0000313" key="4">
    <source>
        <dbReference type="Proteomes" id="UP001161017"/>
    </source>
</evidence>
<evidence type="ECO:0000313" key="3">
    <source>
        <dbReference type="EMBL" id="MDI1489098.1"/>
    </source>
</evidence>
<accession>A0AA43QQP0</accession>
<feature type="region of interest" description="Disordered" evidence="1">
    <location>
        <begin position="52"/>
        <end position="76"/>
    </location>
</feature>
<feature type="compositionally biased region" description="Basic residues" evidence="1">
    <location>
        <begin position="60"/>
        <end position="70"/>
    </location>
</feature>
<dbReference type="Pfam" id="PF00226">
    <property type="entry name" value="DnaJ"/>
    <property type="match status" value="1"/>
</dbReference>
<dbReference type="InterPro" id="IPR001623">
    <property type="entry name" value="DnaJ_domain"/>
</dbReference>
<name>A0AA43QQP0_9LECA</name>
<protein>
    <recommendedName>
        <fullName evidence="2">J domain-containing protein</fullName>
    </recommendedName>
</protein>
<dbReference type="CDD" id="cd06257">
    <property type="entry name" value="DnaJ"/>
    <property type="match status" value="1"/>
</dbReference>
<sequence>MEHFHPSECEDCAYNQNKDLWFCALHEPKKPEEEPCPWGKFWSDWYHYQQQRAEEPNKSDRKRNKNGKKSHWPEKMPDGIPNLYAILNVSPESRLGEIKKAAKEMRIATHPDRLAHKAGLSSLEVEMISETAKQVGFAADILTNAESRREYDEDVKIAASKSWIQAFWV</sequence>
<comment type="caution">
    <text evidence="3">The sequence shown here is derived from an EMBL/GenBank/DDBJ whole genome shotgun (WGS) entry which is preliminary data.</text>
</comment>
<dbReference type="SUPFAM" id="SSF46565">
    <property type="entry name" value="Chaperone J-domain"/>
    <property type="match status" value="1"/>
</dbReference>
<dbReference type="Proteomes" id="UP001161017">
    <property type="component" value="Unassembled WGS sequence"/>
</dbReference>